<dbReference type="Pfam" id="PF13850">
    <property type="entry name" value="ERGIC_N"/>
    <property type="match status" value="1"/>
</dbReference>
<feature type="transmembrane region" description="Helical" evidence="5">
    <location>
        <begin position="292"/>
        <end position="314"/>
    </location>
</feature>
<feature type="domain" description="Endoplasmic reticulum vesicle transporter C-terminal" evidence="6">
    <location>
        <begin position="159"/>
        <end position="310"/>
    </location>
</feature>
<evidence type="ECO:0000256" key="5">
    <source>
        <dbReference type="RuleBase" id="RU369013"/>
    </source>
</evidence>
<dbReference type="GO" id="GO:0030134">
    <property type="term" value="C:COPII-coated ER to Golgi transport vesicle"/>
    <property type="evidence" value="ECO:0007669"/>
    <property type="project" value="TreeGrafter"/>
</dbReference>
<evidence type="ECO:0000256" key="3">
    <source>
        <dbReference type="ARBA" id="ARBA00022989"/>
    </source>
</evidence>
<dbReference type="PANTHER" id="PTHR10984">
    <property type="entry name" value="ENDOPLASMIC RETICULUM-GOLGI INTERMEDIATE COMPARTMENT PROTEIN"/>
    <property type="match status" value="1"/>
</dbReference>
<evidence type="ECO:0000313" key="9">
    <source>
        <dbReference type="Proteomes" id="UP000663699"/>
    </source>
</evidence>
<keyword evidence="9" id="KW-1185">Reference proteome</keyword>
<organism evidence="8 9">
    <name type="scientific">Pneumocystis wakefieldiae</name>
    <dbReference type="NCBI Taxonomy" id="38082"/>
    <lineage>
        <taxon>Eukaryota</taxon>
        <taxon>Fungi</taxon>
        <taxon>Dikarya</taxon>
        <taxon>Ascomycota</taxon>
        <taxon>Taphrinomycotina</taxon>
        <taxon>Pneumocystomycetes</taxon>
        <taxon>Pneumocystaceae</taxon>
        <taxon>Pneumocystis</taxon>
    </lineage>
</organism>
<comment type="subcellular location">
    <subcellularLocation>
        <location evidence="5">Endoplasmic reticulum membrane</location>
        <topology evidence="5">Multi-pass membrane protein</topology>
    </subcellularLocation>
    <subcellularLocation>
        <location evidence="5">Endoplasmic reticulum-Golgi intermediate compartment membrane</location>
        <topology evidence="5">Multi-pass membrane protein</topology>
    </subcellularLocation>
    <subcellularLocation>
        <location evidence="5">Golgi apparatus membrane</location>
        <topology evidence="5">Multi-pass membrane protein</topology>
    </subcellularLocation>
    <subcellularLocation>
        <location evidence="1">Membrane</location>
    </subcellularLocation>
</comment>
<proteinExistence type="inferred from homology"/>
<comment type="function">
    <text evidence="5">Plays a role in transport between endoplasmic reticulum and Golgi.</text>
</comment>
<dbReference type="GO" id="GO:0000139">
    <property type="term" value="C:Golgi membrane"/>
    <property type="evidence" value="ECO:0007669"/>
    <property type="project" value="UniProtKB-SubCell"/>
</dbReference>
<dbReference type="GO" id="GO:0006890">
    <property type="term" value="P:retrograde vesicle-mediated transport, Golgi to endoplasmic reticulum"/>
    <property type="evidence" value="ECO:0007669"/>
    <property type="project" value="TreeGrafter"/>
</dbReference>
<keyword evidence="5" id="KW-0931">ER-Golgi transport</keyword>
<reference evidence="8" key="1">
    <citation type="submission" date="2020-06" db="EMBL/GenBank/DDBJ databases">
        <title>Genomes of multiple members of Pneumocystis genus reveal paths to human pathogen Pneumocystis jirovecii.</title>
        <authorList>
            <person name="Cisse O.H."/>
            <person name="Ma L."/>
            <person name="Dekker J."/>
            <person name="Khil P."/>
            <person name="Jo J."/>
            <person name="Brenchley J."/>
            <person name="Blair R."/>
            <person name="Pahar B."/>
            <person name="Chabe M."/>
            <person name="Van Rompay K.A."/>
            <person name="Keesler R."/>
            <person name="Sukura A."/>
            <person name="Hirsch V."/>
            <person name="Kutty G."/>
            <person name="Liu Y."/>
            <person name="Peng L."/>
            <person name="Chen J."/>
            <person name="Song J."/>
            <person name="Weissenbacher-Lang C."/>
            <person name="Xu J."/>
            <person name="Upham N.S."/>
            <person name="Stajich J.E."/>
            <person name="Cuomo C.A."/>
            <person name="Cushion M.T."/>
            <person name="Kovacs J.A."/>
        </authorList>
    </citation>
    <scope>NUCLEOTIDE SEQUENCE</scope>
    <source>
        <strain evidence="8">2A</strain>
    </source>
</reference>
<dbReference type="GO" id="GO:0006888">
    <property type="term" value="P:endoplasmic reticulum to Golgi vesicle-mediated transport"/>
    <property type="evidence" value="ECO:0007669"/>
    <property type="project" value="UniProtKB-UniRule"/>
</dbReference>
<protein>
    <recommendedName>
        <fullName evidence="5">Endoplasmic reticulum-Golgi intermediate compartment protein</fullName>
    </recommendedName>
</protein>
<keyword evidence="4 5" id="KW-0472">Membrane</keyword>
<keyword evidence="5" id="KW-0333">Golgi apparatus</keyword>
<dbReference type="GO" id="GO:0033116">
    <property type="term" value="C:endoplasmic reticulum-Golgi intermediate compartment membrane"/>
    <property type="evidence" value="ECO:0007669"/>
    <property type="project" value="UniProtKB-SubCell"/>
</dbReference>
<keyword evidence="3 5" id="KW-1133">Transmembrane helix</keyword>
<dbReference type="OrthoDB" id="5541786at2759"/>
<keyword evidence="5" id="KW-0813">Transport</keyword>
<comment type="similarity">
    <text evidence="5">Belongs to the ERGIC family.</text>
</comment>
<dbReference type="InterPro" id="IPR045888">
    <property type="entry name" value="Erv"/>
</dbReference>
<dbReference type="PANTHER" id="PTHR10984:SF81">
    <property type="entry name" value="ER-DERIVED VESICLES PROTEIN ERV41"/>
    <property type="match status" value="1"/>
</dbReference>
<accession>A0A899FUK7</accession>
<evidence type="ECO:0000313" key="8">
    <source>
        <dbReference type="EMBL" id="QSL64343.1"/>
    </source>
</evidence>
<dbReference type="GO" id="GO:0005789">
    <property type="term" value="C:endoplasmic reticulum membrane"/>
    <property type="evidence" value="ECO:0007669"/>
    <property type="project" value="UniProtKB-SubCell"/>
</dbReference>
<evidence type="ECO:0000256" key="1">
    <source>
        <dbReference type="ARBA" id="ARBA00004370"/>
    </source>
</evidence>
<dbReference type="InterPro" id="IPR039542">
    <property type="entry name" value="Erv_N"/>
</dbReference>
<sequence length="334" mass="38510">MENFEGAPGTRKFSAFPHIKRLDYFPKIDPCYIKKSSKGSLFTIIWILLLVFFVWREILIYKTGVEEHQFDIEKDLMEHITLNVDIVVAMPCDVIDVNVKDVTSELILAGQTLEKEGILFEPASIDFSGKYFQPIETVKHVFQNLGEKTFKPGRNIPNASACRIYGSLDIHRVIGIFHITAQGHGYGIKHLSHKKMNFTHIINSFSFGTYYSNIISPLDKTGEITHQNFYLFQYYISIVPTTFVKGNKRVLTNKYSVKGKATEVDYYNIPGILFIYDIEPISLTITGKRAPLLHFLIRIFAIIGGLTFFTEWLYKFVNRISEIMDLKKYFITNK</sequence>
<dbReference type="EMBL" id="CP054533">
    <property type="protein sequence ID" value="QSL64343.1"/>
    <property type="molecule type" value="Genomic_DNA"/>
</dbReference>
<evidence type="ECO:0000256" key="2">
    <source>
        <dbReference type="ARBA" id="ARBA00022692"/>
    </source>
</evidence>
<evidence type="ECO:0000259" key="6">
    <source>
        <dbReference type="Pfam" id="PF07970"/>
    </source>
</evidence>
<keyword evidence="2 5" id="KW-0812">Transmembrane</keyword>
<dbReference type="Pfam" id="PF07970">
    <property type="entry name" value="COPIIcoated_ERV"/>
    <property type="match status" value="1"/>
</dbReference>
<evidence type="ECO:0000256" key="4">
    <source>
        <dbReference type="ARBA" id="ARBA00023136"/>
    </source>
</evidence>
<gene>
    <name evidence="8" type="ORF">MERGE_001643</name>
</gene>
<name>A0A899FUK7_9ASCO</name>
<dbReference type="InterPro" id="IPR012936">
    <property type="entry name" value="Erv_C"/>
</dbReference>
<feature type="domain" description="Endoplasmic reticulum vesicle transporter N-terminal" evidence="7">
    <location>
        <begin position="19"/>
        <end position="105"/>
    </location>
</feature>
<evidence type="ECO:0000259" key="7">
    <source>
        <dbReference type="Pfam" id="PF13850"/>
    </source>
</evidence>
<keyword evidence="5" id="KW-0256">Endoplasmic reticulum</keyword>
<dbReference type="Proteomes" id="UP000663699">
    <property type="component" value="Chromosome 2"/>
</dbReference>
<dbReference type="AlphaFoldDB" id="A0A899FUK7"/>
<feature type="transmembrane region" description="Helical" evidence="5">
    <location>
        <begin position="41"/>
        <end position="61"/>
    </location>
</feature>